<comment type="similarity">
    <text evidence="1">Belongs to the DprA/Smf family.</text>
</comment>
<dbReference type="RefSeq" id="WP_039745744.1">
    <property type="nucleotide sequence ID" value="NZ_CP009788.1"/>
</dbReference>
<proteinExistence type="inferred from homology"/>
<dbReference type="Pfam" id="PF14520">
    <property type="entry name" value="HHH_5"/>
    <property type="match status" value="1"/>
</dbReference>
<evidence type="ECO:0000313" key="5">
    <source>
        <dbReference type="Proteomes" id="UP000057609"/>
    </source>
</evidence>
<evidence type="ECO:0000313" key="4">
    <source>
        <dbReference type="EMBL" id="AJE04922.1"/>
    </source>
</evidence>
<dbReference type="AlphaFoldDB" id="A0A0B5BEP8"/>
<dbReference type="OrthoDB" id="9785707at2"/>
<dbReference type="SUPFAM" id="SSF47781">
    <property type="entry name" value="RuvA domain 2-like"/>
    <property type="match status" value="1"/>
</dbReference>
<dbReference type="GO" id="GO:0009294">
    <property type="term" value="P:DNA-mediated transformation"/>
    <property type="evidence" value="ECO:0007669"/>
    <property type="project" value="InterPro"/>
</dbReference>
<evidence type="ECO:0000259" key="2">
    <source>
        <dbReference type="Pfam" id="PF02481"/>
    </source>
</evidence>
<dbReference type="HOGENOM" id="CLU_029601_0_3_7"/>
<dbReference type="Pfam" id="PF02481">
    <property type="entry name" value="DNA_processg_A"/>
    <property type="match status" value="1"/>
</dbReference>
<dbReference type="InterPro" id="IPR041614">
    <property type="entry name" value="DprA_WH"/>
</dbReference>
<dbReference type="InterPro" id="IPR010994">
    <property type="entry name" value="RuvA_2-like"/>
</dbReference>
<dbReference type="Gene3D" id="3.40.50.450">
    <property type="match status" value="1"/>
</dbReference>
<feature type="domain" description="DprA winged helix" evidence="3">
    <location>
        <begin position="296"/>
        <end position="353"/>
    </location>
</feature>
<keyword evidence="5" id="KW-1185">Reference proteome</keyword>
<dbReference type="NCBIfam" id="TIGR00732">
    <property type="entry name" value="dprA"/>
    <property type="match status" value="1"/>
</dbReference>
<gene>
    <name evidence="4" type="ORF">GPICK_12565</name>
</gene>
<dbReference type="PANTHER" id="PTHR43022">
    <property type="entry name" value="PROTEIN SMF"/>
    <property type="match status" value="1"/>
</dbReference>
<dbReference type="SUPFAM" id="SSF102405">
    <property type="entry name" value="MCP/YpsA-like"/>
    <property type="match status" value="1"/>
</dbReference>
<dbReference type="InterPro" id="IPR003488">
    <property type="entry name" value="DprA"/>
</dbReference>
<reference evidence="4 5" key="1">
    <citation type="journal article" date="2015" name="Genome Announc.">
        <title>Complete Genome of Geobacter pickeringii G13T, a Metal-Reducing Isolate from Sedimentary Kaolin Deposits.</title>
        <authorList>
            <person name="Badalamenti J.P."/>
            <person name="Bond D.R."/>
        </authorList>
    </citation>
    <scope>NUCLEOTIDE SEQUENCE [LARGE SCALE GENOMIC DNA]</scope>
    <source>
        <strain evidence="4 5">G13</strain>
    </source>
</reference>
<sequence length="358" mass="37871">MDHFHWFALRSVPLVGNVLFRRLLERFGSPEAVLRASDAELRAVTGVSAAVVASLRGHDPRPFAEAESLAVRRAGVRIVTVLDDEYPPLLREIADPPPYLYVKGSLAGIGRAVAVVGSRRASAYGRGVTERLAEDLARSGVTVVSGMARGVDTAAHAGALRGEGRTIAVLGCGVDVVYPPENRTLFRDVAERGALVSEFPLGTEPLAGNFPRRNRIISGIAHGVLVVEAAERSGSLITARIALDQGRDVYAVPGNITSGGSRGTNHLIRQGAKLVETVDDILEELPGASAPRRCPVPAAPQLPPDEATLCALLGAEPLHIDEIVAKSALTVGELSAMLLRLELKGAVTQLPGKYFCTN</sequence>
<dbReference type="Gene3D" id="1.10.10.10">
    <property type="entry name" value="Winged helix-like DNA-binding domain superfamily/Winged helix DNA-binding domain"/>
    <property type="match status" value="1"/>
</dbReference>
<organism evidence="4 5">
    <name type="scientific">Geobacter pickeringii</name>
    <dbReference type="NCBI Taxonomy" id="345632"/>
    <lineage>
        <taxon>Bacteria</taxon>
        <taxon>Pseudomonadati</taxon>
        <taxon>Thermodesulfobacteriota</taxon>
        <taxon>Desulfuromonadia</taxon>
        <taxon>Geobacterales</taxon>
        <taxon>Geobacteraceae</taxon>
        <taxon>Geobacter</taxon>
    </lineage>
</organism>
<dbReference type="Pfam" id="PF17782">
    <property type="entry name" value="WHD_DprA"/>
    <property type="match status" value="1"/>
</dbReference>
<protein>
    <submittedName>
        <fullName evidence="4">DNA polymerase</fullName>
    </submittedName>
</protein>
<accession>A0A0B5BEP8</accession>
<dbReference type="InterPro" id="IPR036388">
    <property type="entry name" value="WH-like_DNA-bd_sf"/>
</dbReference>
<dbReference type="InterPro" id="IPR057666">
    <property type="entry name" value="DrpA_SLOG"/>
</dbReference>
<dbReference type="EMBL" id="CP009788">
    <property type="protein sequence ID" value="AJE04922.1"/>
    <property type="molecule type" value="Genomic_DNA"/>
</dbReference>
<dbReference type="Proteomes" id="UP000057609">
    <property type="component" value="Chromosome"/>
</dbReference>
<evidence type="ECO:0000256" key="1">
    <source>
        <dbReference type="ARBA" id="ARBA00006525"/>
    </source>
</evidence>
<dbReference type="KEGG" id="gpi:GPICK_12565"/>
<dbReference type="PANTHER" id="PTHR43022:SF1">
    <property type="entry name" value="PROTEIN SMF"/>
    <property type="match status" value="1"/>
</dbReference>
<evidence type="ECO:0000259" key="3">
    <source>
        <dbReference type="Pfam" id="PF17782"/>
    </source>
</evidence>
<name>A0A0B5BEP8_9BACT</name>
<dbReference type="STRING" id="345632.GPICK_12565"/>
<feature type="domain" description="Smf/DprA SLOG" evidence="2">
    <location>
        <begin position="78"/>
        <end position="285"/>
    </location>
</feature>